<proteinExistence type="predicted"/>
<protein>
    <submittedName>
        <fullName evidence="1">Uncharacterized protein</fullName>
    </submittedName>
</protein>
<evidence type="ECO:0000313" key="1">
    <source>
        <dbReference type="EMBL" id="AIF02734.1"/>
    </source>
</evidence>
<accession>A0A075GFY8</accession>
<reference evidence="1" key="1">
    <citation type="journal article" date="2014" name="Genome Biol. Evol.">
        <title>Pangenome evidence for extensive interdomain horizontal transfer affecting lineage core and shell genes in uncultured planktonic thaumarchaeota and euryarchaeota.</title>
        <authorList>
            <person name="Deschamps P."/>
            <person name="Zivanovic Y."/>
            <person name="Moreira D."/>
            <person name="Rodriguez-Valera F."/>
            <person name="Lopez-Garcia P."/>
        </authorList>
    </citation>
    <scope>NUCLEOTIDE SEQUENCE</scope>
</reference>
<organism evidence="1">
    <name type="scientific">uncultured marine group II/III euryarchaeote KM3_159_H12</name>
    <dbReference type="NCBI Taxonomy" id="1457909"/>
    <lineage>
        <taxon>Archaea</taxon>
        <taxon>Methanobacteriati</taxon>
        <taxon>Methanobacteriota</taxon>
        <taxon>environmental samples</taxon>
    </lineage>
</organism>
<dbReference type="EMBL" id="KF900659">
    <property type="protein sequence ID" value="AIF02734.1"/>
    <property type="molecule type" value="Genomic_DNA"/>
</dbReference>
<name>A0A075GFY8_9EURY</name>
<sequence length="754" mass="82414">MNDSKCRGARQVNVSRLTIACALAIALLLTGISVPSELPSNVTPEYSSNVELGEGEAVWSETLDVRVSPFWISVDCPSESNCEELNLTVTDSWGSEFSTTGRFHLELSGNLSAGLTTVQITREGVTSQALLVSRIFFDLDSGEFADTPSQLPNPGENTAGWRLIDMAGCNSLSDCGAIDRSTIDDSAVWWNGSLDSTEDSDTFQLNASDGDIIEIEFSAFSNDVFIEFWSRTANDLQLISQQQFMAGSSNPPERLLVEVKNDEIWVSVYPASNQPGLYSLRFASHSAELETSFGETASEPWIAPTIADETMSGHLTTDDSGDTIRLDAGSRSKFMVDWTISSAADIHFQSRIGTWIIIHNESNLSGSIQFTVPADADAAAITFTNASEPLIWTLTTTSLGPNDGATPGDASDNQPNGEADTLDWAIMQSESGYTSGTIGGADIRDVYLIEREIGYPYRSLLTATIESDPGTCVLKLVQLNTTAYNAWTTVSWNLTEMQGQQATTTLDLPHGRHLLVIESNITSEVDYTVNWAWLTPEGAEPTDGEWIDYSDEVNTFYIVIGLVLLSPMMVVIYWRWKGDGVLQIETHEKSRLKRLRERLIAADPNNLKDPNALLHALESLADTDWDALVMEWGEPLTRHTTESLDLIVWGLTANDGERSVTVGLRLLSEEWTLAAIRFQAVEGSEWTVTSVTPESLFDGDEVFLGDLNAKTNRFLRIDMEGVADGFDLILSGLVGGKPVAAVPTKAVLTTSEEE</sequence>
<dbReference type="AlphaFoldDB" id="A0A075GFY8"/>